<reference evidence="1 2" key="1">
    <citation type="submission" date="2023-01" db="EMBL/GenBank/DDBJ databases">
        <title>Analysis of 21 Apiospora genomes using comparative genomics revels a genus with tremendous synthesis potential of carbohydrate active enzymes and secondary metabolites.</title>
        <authorList>
            <person name="Sorensen T."/>
        </authorList>
    </citation>
    <scope>NUCLEOTIDE SEQUENCE [LARGE SCALE GENOMIC DNA]</scope>
    <source>
        <strain evidence="1 2">CBS 20057</strain>
    </source>
</reference>
<proteinExistence type="predicted"/>
<dbReference type="EMBL" id="JAQQWI010000013">
    <property type="protein sequence ID" value="KAK8013780.1"/>
    <property type="molecule type" value="Genomic_DNA"/>
</dbReference>
<protein>
    <submittedName>
        <fullName evidence="1">Uncharacterized protein</fullName>
    </submittedName>
</protein>
<comment type="caution">
    <text evidence="1">The sequence shown here is derived from an EMBL/GenBank/DDBJ whole genome shotgun (WGS) entry which is preliminary data.</text>
</comment>
<keyword evidence="2" id="KW-1185">Reference proteome</keyword>
<organism evidence="1 2">
    <name type="scientific">Apiospora marii</name>
    <dbReference type="NCBI Taxonomy" id="335849"/>
    <lineage>
        <taxon>Eukaryota</taxon>
        <taxon>Fungi</taxon>
        <taxon>Dikarya</taxon>
        <taxon>Ascomycota</taxon>
        <taxon>Pezizomycotina</taxon>
        <taxon>Sordariomycetes</taxon>
        <taxon>Xylariomycetidae</taxon>
        <taxon>Amphisphaeriales</taxon>
        <taxon>Apiosporaceae</taxon>
        <taxon>Apiospora</taxon>
    </lineage>
</organism>
<gene>
    <name evidence="1" type="ORF">PG991_009373</name>
</gene>
<dbReference type="Proteomes" id="UP001396898">
    <property type="component" value="Unassembled WGS sequence"/>
</dbReference>
<evidence type="ECO:0000313" key="1">
    <source>
        <dbReference type="EMBL" id="KAK8013780.1"/>
    </source>
</evidence>
<name>A0ABR1RKE7_9PEZI</name>
<accession>A0ABR1RKE7</accession>
<evidence type="ECO:0000313" key="2">
    <source>
        <dbReference type="Proteomes" id="UP001396898"/>
    </source>
</evidence>
<sequence length="144" mass="16110">MGWLWTGSGAACRGVGWSREAQPPCGTNGALLIIRVVRFDRFSAGGRWDSFLPLLDLSGRNPYNLLNARRSHFSATTERLPHSKRTWAVDSISRKHPIGAFGPHSRMQWGVPIIHSTRRIGSEAARPVTTMVRLFAYQGEWPNV</sequence>